<evidence type="ECO:0000313" key="2">
    <source>
        <dbReference type="Proteomes" id="UP000325529"/>
    </source>
</evidence>
<dbReference type="InterPro" id="IPR016181">
    <property type="entry name" value="Acyl_CoA_acyltransferase"/>
</dbReference>
<accession>A0A5J6GTB9</accession>
<reference evidence="1 2" key="1">
    <citation type="submission" date="2017-09" db="EMBL/GenBank/DDBJ databases">
        <authorList>
            <person name="Lee N."/>
            <person name="Cho B.-K."/>
        </authorList>
    </citation>
    <scope>NUCLEOTIDE SEQUENCE [LARGE SCALE GENOMIC DNA]</scope>
    <source>
        <strain evidence="1 2">ATCC 12853</strain>
    </source>
</reference>
<name>A0A5J6GTB9_STRKN</name>
<dbReference type="Proteomes" id="UP000325529">
    <property type="component" value="Chromosome"/>
</dbReference>
<organism evidence="1 2">
    <name type="scientific">Streptomyces kanamyceticus</name>
    <dbReference type="NCBI Taxonomy" id="1967"/>
    <lineage>
        <taxon>Bacteria</taxon>
        <taxon>Bacillati</taxon>
        <taxon>Actinomycetota</taxon>
        <taxon>Actinomycetes</taxon>
        <taxon>Kitasatosporales</taxon>
        <taxon>Streptomycetaceae</taxon>
        <taxon>Streptomyces</taxon>
    </lineage>
</organism>
<dbReference type="Gene3D" id="3.40.630.30">
    <property type="match status" value="1"/>
</dbReference>
<evidence type="ECO:0000313" key="1">
    <source>
        <dbReference type="EMBL" id="QEU97028.1"/>
    </source>
</evidence>
<sequence>MAEEAAVAAESAARASRTTVRQLTELADLKAVERLYEEIWQPDGSNPPLTSELLRALAKAGSYVGGAFDSDQGDQGGRLVGACVGFFAPPAERALHSHIAAVAAETHGRHVGYALKLHQRAWALRHQVTEISWTFDPLVRRNAYFNLGKLATAATAYLPNFYGRMNDNINGADDTDRLLVTWRLDAPEVVAACAGQRPAPASVAAGAVPGLTVSPQGRPVPGTTEGPAVLVAVPGDIEELRTTDPACAAAWRSALRDVLGGLLADGARITGFDRAGWYIVERRNTP</sequence>
<dbReference type="PANTHER" id="PTHR41700">
    <property type="entry name" value="GCN5-RELATED N-ACETYLTRANSFERASE"/>
    <property type="match status" value="1"/>
</dbReference>
<dbReference type="InterPro" id="IPR038764">
    <property type="entry name" value="GNAT_N_AcTrfase_prd"/>
</dbReference>
<dbReference type="AlphaFoldDB" id="A0A5J6GTB9"/>
<dbReference type="EMBL" id="CP023699">
    <property type="protein sequence ID" value="QEU97028.1"/>
    <property type="molecule type" value="Genomic_DNA"/>
</dbReference>
<keyword evidence="1" id="KW-0808">Transferase</keyword>
<dbReference type="KEGG" id="ska:CP970_01915"/>
<dbReference type="PANTHER" id="PTHR41700:SF1">
    <property type="entry name" value="N-ACETYLTRANSFERASE DOMAIN-CONTAINING PROTEIN"/>
    <property type="match status" value="1"/>
</dbReference>
<dbReference type="GO" id="GO:0016740">
    <property type="term" value="F:transferase activity"/>
    <property type="evidence" value="ECO:0007669"/>
    <property type="project" value="UniProtKB-KW"/>
</dbReference>
<proteinExistence type="predicted"/>
<keyword evidence="2" id="KW-1185">Reference proteome</keyword>
<dbReference type="OrthoDB" id="9797990at2"/>
<dbReference type="SUPFAM" id="SSF55729">
    <property type="entry name" value="Acyl-CoA N-acyltransferases (Nat)"/>
    <property type="match status" value="1"/>
</dbReference>
<protein>
    <submittedName>
        <fullName evidence="1">GNAT family N-acetyltransferase</fullName>
    </submittedName>
</protein>
<gene>
    <name evidence="1" type="ORF">CP970_01915</name>
</gene>